<evidence type="ECO:0000256" key="2">
    <source>
        <dbReference type="SAM" id="MobiDB-lite"/>
    </source>
</evidence>
<dbReference type="Pfam" id="PF03760">
    <property type="entry name" value="LEA_1"/>
    <property type="match status" value="1"/>
</dbReference>
<dbReference type="PANTHER" id="PTHR33493">
    <property type="entry name" value="LATE EMBRYOGENESIS ABUNDANT PROTEIN 6-RELATED"/>
    <property type="match status" value="1"/>
</dbReference>
<feature type="region of interest" description="Disordered" evidence="2">
    <location>
        <begin position="83"/>
        <end position="157"/>
    </location>
</feature>
<reference evidence="3" key="1">
    <citation type="submission" date="2023-03" db="EMBL/GenBank/DDBJ databases">
        <authorList>
            <person name="Julca I."/>
        </authorList>
    </citation>
    <scope>NUCLEOTIDE SEQUENCE</scope>
</reference>
<accession>A0AAV1CSD9</accession>
<sequence>MQRAKEAASNVAASARSGMEKTMAAAEEKAEKMSTMDPARKEMAEVKRDQRTREAELEKQAAYDQNAAAKLAAQGGRGYGVHTAAAPGEHIHGGQGYTTAATGRHPATGVLDPTGMETPGVVDPDTVRRHDEGKRVGVQDPNVAGGTTTGYGAGSTV</sequence>
<dbReference type="GO" id="GO:0009793">
    <property type="term" value="P:embryo development ending in seed dormancy"/>
    <property type="evidence" value="ECO:0007669"/>
    <property type="project" value="InterPro"/>
</dbReference>
<dbReference type="EMBL" id="OX459120">
    <property type="protein sequence ID" value="CAI9097437.1"/>
    <property type="molecule type" value="Genomic_DNA"/>
</dbReference>
<keyword evidence="4" id="KW-1185">Reference proteome</keyword>
<dbReference type="PANTHER" id="PTHR33493:SF2">
    <property type="entry name" value="LATE EMBRYOGENESIS ABUNDANT PROTEIN 46"/>
    <property type="match status" value="1"/>
</dbReference>
<dbReference type="AlphaFoldDB" id="A0AAV1CSD9"/>
<comment type="similarity">
    <text evidence="1">Belongs to the LEA type 1 family.</text>
</comment>
<gene>
    <name evidence="3" type="ORF">OLC1_LOCUS7923</name>
</gene>
<protein>
    <submittedName>
        <fullName evidence="3">OLC1v1033867C1</fullName>
    </submittedName>
</protein>
<dbReference type="InterPro" id="IPR005513">
    <property type="entry name" value="LEA_1"/>
</dbReference>
<feature type="compositionally biased region" description="Basic and acidic residues" evidence="2">
    <location>
        <begin position="26"/>
        <end position="60"/>
    </location>
</feature>
<evidence type="ECO:0000313" key="3">
    <source>
        <dbReference type="EMBL" id="CAI9097437.1"/>
    </source>
</evidence>
<evidence type="ECO:0000256" key="1">
    <source>
        <dbReference type="ARBA" id="ARBA00010975"/>
    </source>
</evidence>
<organism evidence="3 4">
    <name type="scientific">Oldenlandia corymbosa var. corymbosa</name>
    <dbReference type="NCBI Taxonomy" id="529605"/>
    <lineage>
        <taxon>Eukaryota</taxon>
        <taxon>Viridiplantae</taxon>
        <taxon>Streptophyta</taxon>
        <taxon>Embryophyta</taxon>
        <taxon>Tracheophyta</taxon>
        <taxon>Spermatophyta</taxon>
        <taxon>Magnoliopsida</taxon>
        <taxon>eudicotyledons</taxon>
        <taxon>Gunneridae</taxon>
        <taxon>Pentapetalae</taxon>
        <taxon>asterids</taxon>
        <taxon>lamiids</taxon>
        <taxon>Gentianales</taxon>
        <taxon>Rubiaceae</taxon>
        <taxon>Rubioideae</taxon>
        <taxon>Spermacoceae</taxon>
        <taxon>Hedyotis-Oldenlandia complex</taxon>
        <taxon>Oldenlandia</taxon>
    </lineage>
</organism>
<feature type="compositionally biased region" description="Basic and acidic residues" evidence="2">
    <location>
        <begin position="125"/>
        <end position="137"/>
    </location>
</feature>
<feature type="compositionally biased region" description="Gly residues" evidence="2">
    <location>
        <begin position="147"/>
        <end position="157"/>
    </location>
</feature>
<name>A0AAV1CSD9_OLDCO</name>
<dbReference type="Proteomes" id="UP001161247">
    <property type="component" value="Chromosome 3"/>
</dbReference>
<proteinExistence type="inferred from homology"/>
<evidence type="ECO:0000313" key="4">
    <source>
        <dbReference type="Proteomes" id="UP001161247"/>
    </source>
</evidence>
<feature type="region of interest" description="Disordered" evidence="2">
    <location>
        <begin position="1"/>
        <end position="60"/>
    </location>
</feature>
<feature type="compositionally biased region" description="Low complexity" evidence="2">
    <location>
        <begin position="7"/>
        <end position="25"/>
    </location>
</feature>